<evidence type="ECO:0000313" key="11">
    <source>
        <dbReference type="EMBL" id="MCU9612236.1"/>
    </source>
</evidence>
<dbReference type="InterPro" id="IPR030470">
    <property type="entry name" value="UbiA_prenylTrfase_CS"/>
</dbReference>
<evidence type="ECO:0000313" key="12">
    <source>
        <dbReference type="Proteomes" id="UP001209318"/>
    </source>
</evidence>
<feature type="transmembrane region" description="Helical" evidence="10">
    <location>
        <begin position="62"/>
        <end position="83"/>
    </location>
</feature>
<comment type="catalytic activity">
    <reaction evidence="9 10">
        <text>heme b + (2E,6E)-farnesyl diphosphate + H2O = Fe(II)-heme o + diphosphate</text>
        <dbReference type="Rhea" id="RHEA:28070"/>
        <dbReference type="ChEBI" id="CHEBI:15377"/>
        <dbReference type="ChEBI" id="CHEBI:33019"/>
        <dbReference type="ChEBI" id="CHEBI:60344"/>
        <dbReference type="ChEBI" id="CHEBI:60530"/>
        <dbReference type="ChEBI" id="CHEBI:175763"/>
        <dbReference type="EC" id="2.5.1.141"/>
    </reaction>
</comment>
<comment type="subunit">
    <text evidence="10">Interacts with CtaA.</text>
</comment>
<proteinExistence type="inferred from homology"/>
<evidence type="ECO:0000256" key="8">
    <source>
        <dbReference type="ARBA" id="ARBA00023136"/>
    </source>
</evidence>
<keyword evidence="8 10" id="KW-0472">Membrane</keyword>
<keyword evidence="4 10" id="KW-0808">Transferase</keyword>
<comment type="caution">
    <text evidence="11">The sequence shown here is derived from an EMBL/GenBank/DDBJ whole genome shotgun (WGS) entry which is preliminary data.</text>
</comment>
<dbReference type="Pfam" id="PF01040">
    <property type="entry name" value="UbiA"/>
    <property type="match status" value="1"/>
</dbReference>
<evidence type="ECO:0000256" key="9">
    <source>
        <dbReference type="ARBA" id="ARBA00047690"/>
    </source>
</evidence>
<comment type="similarity">
    <text evidence="10">Belongs to the UbiA prenyltransferase family. Protoheme IX farnesyltransferase subfamily.</text>
</comment>
<evidence type="ECO:0000256" key="7">
    <source>
        <dbReference type="ARBA" id="ARBA00023133"/>
    </source>
</evidence>
<feature type="transmembrane region" description="Helical" evidence="10">
    <location>
        <begin position="129"/>
        <end position="149"/>
    </location>
</feature>
<dbReference type="RefSeq" id="WP_263071935.1">
    <property type="nucleotide sequence ID" value="NZ_JAOUSF010000001.1"/>
</dbReference>
<comment type="subcellular location">
    <subcellularLocation>
        <location evidence="1 10">Cell membrane</location>
        <topology evidence="1 10">Multi-pass membrane protein</topology>
    </subcellularLocation>
</comment>
<keyword evidence="6 10" id="KW-1133">Transmembrane helix</keyword>
<dbReference type="EC" id="2.5.1.141" evidence="10"/>
<protein>
    <recommendedName>
        <fullName evidence="10">Protoheme IX farnesyltransferase</fullName>
        <ecNumber evidence="10">2.5.1.141</ecNumber>
    </recommendedName>
    <alternativeName>
        <fullName evidence="10">Heme B farnesyltransferase</fullName>
    </alternativeName>
    <alternativeName>
        <fullName evidence="10">Heme O synthase</fullName>
    </alternativeName>
</protein>
<accession>A0AAE3LLT1</accession>
<evidence type="ECO:0000256" key="4">
    <source>
        <dbReference type="ARBA" id="ARBA00022679"/>
    </source>
</evidence>
<reference evidence="11" key="1">
    <citation type="submission" date="2022-10" db="EMBL/GenBank/DDBJ databases">
        <title>Description of Fervidibacillus gen. nov. in the family Fervidibacillaceae fam. nov. with two species, Fervidibacillus albus sp. nov., and Fervidibacillus halotolerans sp. nov., isolated from tidal flat sediments.</title>
        <authorList>
            <person name="Kwon K.K."/>
            <person name="Yang S.-H."/>
        </authorList>
    </citation>
    <scope>NUCLEOTIDE SEQUENCE</scope>
    <source>
        <strain evidence="11">JCM 19140</strain>
    </source>
</reference>
<dbReference type="NCBIfam" id="TIGR01473">
    <property type="entry name" value="cyoE_ctaB"/>
    <property type="match status" value="1"/>
</dbReference>
<feature type="transmembrane region" description="Helical" evidence="10">
    <location>
        <begin position="26"/>
        <end position="50"/>
    </location>
</feature>
<comment type="function">
    <text evidence="10">Converts heme B (protoheme IX) to heme O by substitution of the vinyl group on carbon 2 of heme B porphyrin ring with a hydroxyethyl farnesyl side group.</text>
</comment>
<dbReference type="EMBL" id="JAOUSF010000001">
    <property type="protein sequence ID" value="MCU9612236.1"/>
    <property type="molecule type" value="Genomic_DNA"/>
</dbReference>
<dbReference type="CDD" id="cd13957">
    <property type="entry name" value="PT_UbiA_Cox10"/>
    <property type="match status" value="1"/>
</dbReference>
<feature type="transmembrane region" description="Helical" evidence="10">
    <location>
        <begin position="283"/>
        <end position="303"/>
    </location>
</feature>
<dbReference type="GO" id="GO:0048034">
    <property type="term" value="P:heme O biosynthetic process"/>
    <property type="evidence" value="ECO:0007669"/>
    <property type="project" value="UniProtKB-UniRule"/>
</dbReference>
<feature type="transmembrane region" description="Helical" evidence="10">
    <location>
        <begin position="250"/>
        <end position="271"/>
    </location>
</feature>
<dbReference type="PANTHER" id="PTHR43448:SF2">
    <property type="entry name" value="PROTOHEME IX FARNESYLTRANSFERASE, MITOCHONDRIAL"/>
    <property type="match status" value="1"/>
</dbReference>
<keyword evidence="7 10" id="KW-0350">Heme biosynthesis</keyword>
<evidence type="ECO:0000256" key="3">
    <source>
        <dbReference type="ARBA" id="ARBA00022475"/>
    </source>
</evidence>
<dbReference type="GO" id="GO:0005886">
    <property type="term" value="C:plasma membrane"/>
    <property type="evidence" value="ECO:0007669"/>
    <property type="project" value="UniProtKB-SubCell"/>
</dbReference>
<dbReference type="FunFam" id="1.10.357.140:FF:000001">
    <property type="entry name" value="Protoheme IX farnesyltransferase"/>
    <property type="match status" value="1"/>
</dbReference>
<dbReference type="GO" id="GO:0008495">
    <property type="term" value="F:protoheme IX farnesyltransferase activity"/>
    <property type="evidence" value="ECO:0007669"/>
    <property type="project" value="UniProtKB-UniRule"/>
</dbReference>
<dbReference type="Gene3D" id="1.10.357.140">
    <property type="entry name" value="UbiA prenyltransferase"/>
    <property type="match status" value="1"/>
</dbReference>
<feature type="transmembrane region" description="Helical" evidence="10">
    <location>
        <begin position="225"/>
        <end position="244"/>
    </location>
</feature>
<evidence type="ECO:0000256" key="10">
    <source>
        <dbReference type="HAMAP-Rule" id="MF_00154"/>
    </source>
</evidence>
<evidence type="ECO:0000256" key="2">
    <source>
        <dbReference type="ARBA" id="ARBA00004919"/>
    </source>
</evidence>
<name>A0AAE3LLT1_9BACI</name>
<gene>
    <name evidence="11" type="primary">cyoE</name>
    <name evidence="10" type="synonym">ctaB</name>
    <name evidence="11" type="ORF">OEV98_01505</name>
</gene>
<dbReference type="InterPro" id="IPR006369">
    <property type="entry name" value="Protohaem_IX_farnesylTrfase"/>
</dbReference>
<keyword evidence="12" id="KW-1185">Reference proteome</keyword>
<feature type="transmembrane region" description="Helical" evidence="10">
    <location>
        <begin position="156"/>
        <end position="176"/>
    </location>
</feature>
<dbReference type="HAMAP" id="MF_00154">
    <property type="entry name" value="CyoE_CtaB"/>
    <property type="match status" value="1"/>
</dbReference>
<feature type="transmembrane region" description="Helical" evidence="10">
    <location>
        <begin position="182"/>
        <end position="204"/>
    </location>
</feature>
<dbReference type="PROSITE" id="PS00943">
    <property type="entry name" value="UBIA"/>
    <property type="match status" value="1"/>
</dbReference>
<feature type="transmembrane region" description="Helical" evidence="10">
    <location>
        <begin position="104"/>
        <end position="123"/>
    </location>
</feature>
<evidence type="ECO:0000256" key="1">
    <source>
        <dbReference type="ARBA" id="ARBA00004651"/>
    </source>
</evidence>
<keyword evidence="5 10" id="KW-0812">Transmembrane</keyword>
<dbReference type="AlphaFoldDB" id="A0AAE3LLT1"/>
<dbReference type="InterPro" id="IPR000537">
    <property type="entry name" value="UbiA_prenyltransferase"/>
</dbReference>
<dbReference type="InterPro" id="IPR044878">
    <property type="entry name" value="UbiA_sf"/>
</dbReference>
<dbReference type="Proteomes" id="UP001209318">
    <property type="component" value="Unassembled WGS sequence"/>
</dbReference>
<comment type="miscellaneous">
    <text evidence="10">Carbon 2 of the heme B porphyrin ring is defined according to the Fischer nomenclature.</text>
</comment>
<organism evidence="11 12">
    <name type="scientific">Perspicuibacillus lycopersici</name>
    <dbReference type="NCBI Taxonomy" id="1325689"/>
    <lineage>
        <taxon>Bacteria</taxon>
        <taxon>Bacillati</taxon>
        <taxon>Bacillota</taxon>
        <taxon>Bacilli</taxon>
        <taxon>Bacillales</taxon>
        <taxon>Bacillaceae</taxon>
        <taxon>Perspicuibacillus</taxon>
    </lineage>
</organism>
<dbReference type="PANTHER" id="PTHR43448">
    <property type="entry name" value="PROTOHEME IX FARNESYLTRANSFERASE, MITOCHONDRIAL"/>
    <property type="match status" value="1"/>
</dbReference>
<keyword evidence="3 10" id="KW-1003">Cell membrane</keyword>
<evidence type="ECO:0000256" key="5">
    <source>
        <dbReference type="ARBA" id="ARBA00022692"/>
    </source>
</evidence>
<sequence>MLQNNSVYQKDSDEDTKTSVVKDFLALIKIGIINSNLITATTGIWLALYYNDLKLFDNLDKVIFAIVGTWLVIGGAGSLNNFIDRDIDVKMSRTKKRPTVSGNFSPAFALTIGLGFVTIGALFLFQTTFVSGLIGLFGVFAYVILYTVWSKRRFTLNTVVGSISGAVPPLIGWAAIDGNLHTAAWILFLIMFIWQIPHFLALAMRRTEEYRAANIPMLPVVHGFAMTKRQIIVWIVCLFPLPFYLSELGIPFLVLATILNIGWLALGIIGYKSMDDIKWANRMFIFSLNYLTIMFVSMIIFTLI</sequence>
<comment type="pathway">
    <text evidence="2 10">Porphyrin-containing compound metabolism; heme O biosynthesis; heme O from protoheme: step 1/1.</text>
</comment>
<evidence type="ECO:0000256" key="6">
    <source>
        <dbReference type="ARBA" id="ARBA00022989"/>
    </source>
</evidence>